<evidence type="ECO:0000313" key="4">
    <source>
        <dbReference type="Proteomes" id="UP000007471"/>
    </source>
</evidence>
<evidence type="ECO:0000313" key="3">
    <source>
        <dbReference type="EMBL" id="ADV14749.1"/>
    </source>
</evidence>
<dbReference type="GeneID" id="90992967"/>
<dbReference type="KEGG" id="mci:Mesci_5671"/>
<dbReference type="STRING" id="765698.Mesci_5671"/>
<dbReference type="AlphaFoldDB" id="E8TGN6"/>
<accession>E8TGN6</accession>
<dbReference type="InterPro" id="IPR001375">
    <property type="entry name" value="Peptidase_S9_cat"/>
</dbReference>
<evidence type="ECO:0000259" key="1">
    <source>
        <dbReference type="Pfam" id="PF00326"/>
    </source>
</evidence>
<dbReference type="Pfam" id="PF00326">
    <property type="entry name" value="Peptidase_S9"/>
    <property type="match status" value="1"/>
</dbReference>
<dbReference type="eggNOG" id="COG1506">
    <property type="taxonomic scope" value="Bacteria"/>
</dbReference>
<dbReference type="EMBL" id="CP002447">
    <property type="protein sequence ID" value="ADV14749.1"/>
    <property type="molecule type" value="Genomic_DNA"/>
</dbReference>
<dbReference type="PANTHER" id="PTHR11731:SF118">
    <property type="entry name" value="BLR1971 PROTEIN"/>
    <property type="match status" value="1"/>
</dbReference>
<dbReference type="Proteomes" id="UP000007471">
    <property type="component" value="Chromosome"/>
</dbReference>
<dbReference type="GO" id="GO:0008236">
    <property type="term" value="F:serine-type peptidase activity"/>
    <property type="evidence" value="ECO:0007669"/>
    <property type="project" value="InterPro"/>
</dbReference>
<dbReference type="Pfam" id="PF00930">
    <property type="entry name" value="DPPIV_N"/>
    <property type="match status" value="1"/>
</dbReference>
<organism evidence="3 4">
    <name type="scientific">Mesorhizobium ciceri biovar biserrulae (strain HAMBI 2942 / LMG 23838 / WSM1271)</name>
    <dbReference type="NCBI Taxonomy" id="765698"/>
    <lineage>
        <taxon>Bacteria</taxon>
        <taxon>Pseudomonadati</taxon>
        <taxon>Pseudomonadota</taxon>
        <taxon>Alphaproteobacteria</taxon>
        <taxon>Hyphomicrobiales</taxon>
        <taxon>Phyllobacteriaceae</taxon>
        <taxon>Mesorhizobium</taxon>
    </lineage>
</organism>
<protein>
    <submittedName>
        <fullName evidence="3">Peptidase S9B dipeptidylpeptidase IV domain protein</fullName>
    </submittedName>
</protein>
<dbReference type="InterPro" id="IPR002469">
    <property type="entry name" value="Peptidase_S9B_N"/>
</dbReference>
<name>E8TGN6_MESCW</name>
<dbReference type="Gene3D" id="2.140.10.30">
    <property type="entry name" value="Dipeptidylpeptidase IV, N-terminal domain"/>
    <property type="match status" value="1"/>
</dbReference>
<gene>
    <name evidence="3" type="ordered locus">Mesci_5671</name>
</gene>
<dbReference type="InterPro" id="IPR029058">
    <property type="entry name" value="AB_hydrolase_fold"/>
</dbReference>
<feature type="domain" description="Peptidase S9 prolyl oligopeptidase catalytic" evidence="1">
    <location>
        <begin position="562"/>
        <end position="757"/>
    </location>
</feature>
<sequence>MHRTRALTVAPSIQGASEWATAEALAVGSNGGHPQLAPADFERALTINDSYGGLTVNVPEVPFWPNGADAFVYRRTSHGERQFMLVDVATGMQRPAFDQSRLAAALNRASHNLYHADHLPFDHFELSDDGRRLGFQIEDIRWSCDLASYECTNTTFDSDNRELWPLGHNYVPVQNNPDSSRLSPDGKWIVYIKHCNVFLRSEDGLRDVPLSRDGAEDNCYVVSTLSWSPDSRHLAAYRVRPGYKREVPYLNSSTDQLGREYSTRPYRKPGDVLPLPQPVLFDIADGRQIVIDNALFSNVFELSPPQWWADGRGFTFEYNQRGHQLYRLVEVDAATGRARSLIEETSETFVDYPPLGASQEGTGKIFRYDVDDGKEIIWASERDGYEHLYLFNGRTGALENQITRGEWVVRRVDYIDPIKRQIWFEASGMNSEEDPYFVHAYSIGFDGKGLTALTPDPANHHIEFSPDGRYYVDLWSRIDLPPRMALYRASDNAKLKEIETADVSELVAAGWQPPLSFHSKGRDGKTDVWGVIHLPADFDPSKKYPVVENIYAGPHGSFVPKSFSGWTEPLTQLGFVVAQIDGMGTNNRSRAFHDVAWKNLKDAGFPDRILWHKAAAARYPWYDTSNVGIFGASAGGQSAVSALLFHADFYKVAVAENGCYDNRIDKICWNELWMGWPVGIEYSQSSAVDNAYRLEGRLMIAVGEMDDNVDPFSSFQLADRLVKAGKDFEMVYVPGADHYTLGIYTEHKLLDFFVRNILGQTPPNWNDLFDLEE</sequence>
<feature type="domain" description="Dipeptidylpeptidase IV N-terminal" evidence="2">
    <location>
        <begin position="155"/>
        <end position="482"/>
    </location>
</feature>
<dbReference type="PATRIC" id="fig|765698.3.peg.6192"/>
<evidence type="ECO:0000259" key="2">
    <source>
        <dbReference type="Pfam" id="PF00930"/>
    </source>
</evidence>
<dbReference type="GO" id="GO:0006508">
    <property type="term" value="P:proteolysis"/>
    <property type="evidence" value="ECO:0007669"/>
    <property type="project" value="InterPro"/>
</dbReference>
<dbReference type="HOGENOM" id="CLU_006105_3_1_5"/>
<dbReference type="SUPFAM" id="SSF53474">
    <property type="entry name" value="alpha/beta-Hydrolases"/>
    <property type="match status" value="1"/>
</dbReference>
<dbReference type="RefSeq" id="WP_013533398.1">
    <property type="nucleotide sequence ID" value="NC_014923.1"/>
</dbReference>
<dbReference type="InterPro" id="IPR050278">
    <property type="entry name" value="Serine_Prot_S9B/DPPIV"/>
</dbReference>
<reference evidence="4" key="1">
    <citation type="submission" date="2011-01" db="EMBL/GenBank/DDBJ databases">
        <title>Complete sequence of chromosome of Mesorhizobium ciceri bv. biserrulae WSM1271.</title>
        <authorList>
            <person name="Lucas S."/>
            <person name="Copeland A."/>
            <person name="Lapidus A."/>
            <person name="Cheng J.-F."/>
            <person name="Goodwin L."/>
            <person name="Pitluck S."/>
            <person name="Teshima H."/>
            <person name="Detter J.C."/>
            <person name="Han C."/>
            <person name="Tapia R."/>
            <person name="Land M."/>
            <person name="Hauser L."/>
            <person name="Kyrpides N."/>
            <person name="Ivanova N."/>
            <person name="Nandasena K."/>
            <person name="Reeve W.G."/>
            <person name="Howieson J.G."/>
            <person name="O'Hara G."/>
            <person name="Tiwari R.P."/>
            <person name="Woyke T."/>
        </authorList>
    </citation>
    <scope>NUCLEOTIDE SEQUENCE [LARGE SCALE GENOMIC DNA]</scope>
    <source>
        <strain evidence="4">HAMBI 2942 / LMG 23838 / WSM1271</strain>
    </source>
</reference>
<dbReference type="SUPFAM" id="SSF82171">
    <property type="entry name" value="DPP6 N-terminal domain-like"/>
    <property type="match status" value="1"/>
</dbReference>
<dbReference type="OrthoDB" id="1094230at2"/>
<dbReference type="ESTHER" id="mescw-e8tgn6">
    <property type="family name" value="DPP4N_Peptidase_S9"/>
</dbReference>
<proteinExistence type="predicted"/>
<dbReference type="Gene3D" id="3.40.50.1820">
    <property type="entry name" value="alpha/beta hydrolase"/>
    <property type="match status" value="1"/>
</dbReference>
<dbReference type="PANTHER" id="PTHR11731">
    <property type="entry name" value="PROTEASE FAMILY S9B,C DIPEPTIDYL-PEPTIDASE IV-RELATED"/>
    <property type="match status" value="1"/>
</dbReference>